<dbReference type="InterPro" id="IPR041056">
    <property type="entry name" value="DUF5585"/>
</dbReference>
<dbReference type="PANTHER" id="PTHR16021">
    <property type="entry name" value="MANSC DOMAIN CONTAINING PROTEIN 1"/>
    <property type="match status" value="1"/>
</dbReference>
<evidence type="ECO:0000256" key="1">
    <source>
        <dbReference type="SAM" id="MobiDB-lite"/>
    </source>
</evidence>
<feature type="compositionally biased region" description="Polar residues" evidence="1">
    <location>
        <begin position="208"/>
        <end position="222"/>
    </location>
</feature>
<organism evidence="4 5">
    <name type="scientific">Suricata suricatta</name>
    <name type="common">Meerkat</name>
    <dbReference type="NCBI Taxonomy" id="37032"/>
    <lineage>
        <taxon>Eukaryota</taxon>
        <taxon>Metazoa</taxon>
        <taxon>Chordata</taxon>
        <taxon>Craniata</taxon>
        <taxon>Vertebrata</taxon>
        <taxon>Euteleostomi</taxon>
        <taxon>Mammalia</taxon>
        <taxon>Eutheria</taxon>
        <taxon>Laurasiatheria</taxon>
        <taxon>Carnivora</taxon>
        <taxon>Feliformia</taxon>
        <taxon>Herpestidae</taxon>
        <taxon>Suricata</taxon>
    </lineage>
</organism>
<dbReference type="GeneID" id="115306095"/>
<evidence type="ECO:0000256" key="2">
    <source>
        <dbReference type="SAM" id="Phobius"/>
    </source>
</evidence>
<feature type="compositionally biased region" description="Low complexity" evidence="1">
    <location>
        <begin position="95"/>
        <end position="108"/>
    </location>
</feature>
<dbReference type="AlphaFoldDB" id="A0A673THB4"/>
<reference evidence="4 5" key="1">
    <citation type="submission" date="2019-05" db="EMBL/GenBank/DDBJ databases">
        <title>A Chromosome-scale Meerkat (S. suricatta) Genome Assembly.</title>
        <authorList>
            <person name="Dudchenko O."/>
            <person name="Lieberman Aiden E."/>
            <person name="Tung J."/>
            <person name="Barreiro L.B."/>
            <person name="Clutton-Brock T.H."/>
        </authorList>
    </citation>
    <scope>NUCLEOTIDE SEQUENCE [LARGE SCALE GENOMIC DNA]</scope>
</reference>
<sequence>MWTALVLVWISSLSLSESQVQSQDPGHLVSNQTATSAQDTSVSTAAGVLNGTSGTMTVLTSAVTLATGTRVSDPRPPAVTARGTFRTDTAVEGTPGPAASGGPAPASPVSTWRTPVPTPAPDTPPAPGPSVSPLASTAAPTTPATIAQTAAGTTASAHSPTGTHSPSTAHPAHPPSPLAPHVSTQGLTVRASAARPTTGPASGHTPALANTTPEPTLRSTAPVTPGAPASTTAVTTAKTQAREPAASTALAPDPSPTPRVEATSTTTQPGPALSPRGAVGPGMPPTPEQVRPETPPGTASTAPVPGSSGGASKVPASALCPLSTQGQYLVVTTEPLTRAMVNTSFLLAVLLLGVALFFVALVLLLLQAYEGYRKKEYTQVDYLINGMYADSEM</sequence>
<dbReference type="GO" id="GO:0005794">
    <property type="term" value="C:Golgi apparatus"/>
    <property type="evidence" value="ECO:0007669"/>
    <property type="project" value="TreeGrafter"/>
</dbReference>
<dbReference type="Pfam" id="PF17823">
    <property type="entry name" value="DUF5585"/>
    <property type="match status" value="1"/>
</dbReference>
<evidence type="ECO:0000313" key="4">
    <source>
        <dbReference type="Ensembl" id="ENSSSUP00005008880.1"/>
    </source>
</evidence>
<keyword evidence="3" id="KW-0732">Signal</keyword>
<feature type="region of interest" description="Disordered" evidence="1">
    <location>
        <begin position="67"/>
        <end position="314"/>
    </location>
</feature>
<keyword evidence="5" id="KW-1185">Reference proteome</keyword>
<gene>
    <name evidence="4" type="primary">C11H11orf24</name>
</gene>
<dbReference type="Proteomes" id="UP000472268">
    <property type="component" value="Chromosome 11"/>
</dbReference>
<evidence type="ECO:0000256" key="3">
    <source>
        <dbReference type="SAM" id="SignalP"/>
    </source>
</evidence>
<reference evidence="4" key="2">
    <citation type="submission" date="2025-08" db="UniProtKB">
        <authorList>
            <consortium name="Ensembl"/>
        </authorList>
    </citation>
    <scope>IDENTIFICATION</scope>
</reference>
<feature type="compositionally biased region" description="Pro residues" evidence="1">
    <location>
        <begin position="116"/>
        <end position="130"/>
    </location>
</feature>
<proteinExistence type="predicted"/>
<feature type="signal peptide" evidence="3">
    <location>
        <begin position="1"/>
        <end position="18"/>
    </location>
</feature>
<dbReference type="PANTHER" id="PTHR16021:SF9">
    <property type="entry name" value="CHROMOSOME 11 OPEN READING FRAME 24"/>
    <property type="match status" value="1"/>
</dbReference>
<feature type="compositionally biased region" description="Polar residues" evidence="1">
    <location>
        <begin position="229"/>
        <end position="239"/>
    </location>
</feature>
<dbReference type="OrthoDB" id="10071013at2759"/>
<keyword evidence="2" id="KW-1133">Transmembrane helix</keyword>
<reference evidence="4" key="3">
    <citation type="submission" date="2025-09" db="UniProtKB">
        <authorList>
            <consortium name="Ensembl"/>
        </authorList>
    </citation>
    <scope>IDENTIFICATION</scope>
</reference>
<dbReference type="RefSeq" id="XP_029812187.1">
    <property type="nucleotide sequence ID" value="XM_029956327.1"/>
</dbReference>
<keyword evidence="2" id="KW-0472">Membrane</keyword>
<evidence type="ECO:0000313" key="5">
    <source>
        <dbReference type="Proteomes" id="UP000472268"/>
    </source>
</evidence>
<dbReference type="CTD" id="120917548"/>
<dbReference type="InterPro" id="IPR052660">
    <property type="entry name" value="Erythrocyte_Invasion_ImmMod"/>
</dbReference>
<dbReference type="OMA" id="MASTSAX"/>
<name>A0A673THB4_SURSU</name>
<accession>A0A673THB4</accession>
<feature type="compositionally biased region" description="Polar residues" evidence="1">
    <location>
        <begin position="29"/>
        <end position="40"/>
    </location>
</feature>
<protein>
    <recommendedName>
        <fullName evidence="6">Prostate androgen-regulated mucin-like protein 1</fullName>
    </recommendedName>
</protein>
<feature type="transmembrane region" description="Helical" evidence="2">
    <location>
        <begin position="345"/>
        <end position="366"/>
    </location>
</feature>
<feature type="compositionally biased region" description="Low complexity" evidence="1">
    <location>
        <begin position="131"/>
        <end position="171"/>
    </location>
</feature>
<dbReference type="Ensembl" id="ENSSSUT00005010211.1">
    <property type="protein sequence ID" value="ENSSSUP00005008880.1"/>
    <property type="gene ID" value="ENSSSUG00005005754.1"/>
</dbReference>
<evidence type="ECO:0008006" key="6">
    <source>
        <dbReference type="Google" id="ProtNLM"/>
    </source>
</evidence>
<feature type="region of interest" description="Disordered" evidence="1">
    <location>
        <begin position="20"/>
        <end position="40"/>
    </location>
</feature>
<keyword evidence="2" id="KW-0812">Transmembrane</keyword>
<feature type="chain" id="PRO_5025672075" description="Prostate androgen-regulated mucin-like protein 1" evidence="3">
    <location>
        <begin position="19"/>
        <end position="393"/>
    </location>
</feature>